<organism evidence="2 3">
    <name type="scientific">Amycolatopsis xylanica</name>
    <dbReference type="NCBI Taxonomy" id="589385"/>
    <lineage>
        <taxon>Bacteria</taxon>
        <taxon>Bacillati</taxon>
        <taxon>Actinomycetota</taxon>
        <taxon>Actinomycetes</taxon>
        <taxon>Pseudonocardiales</taxon>
        <taxon>Pseudonocardiaceae</taxon>
        <taxon>Amycolatopsis</taxon>
    </lineage>
</organism>
<feature type="transmembrane region" description="Helical" evidence="1">
    <location>
        <begin position="66"/>
        <end position="89"/>
    </location>
</feature>
<dbReference type="EMBL" id="FNON01000001">
    <property type="protein sequence ID" value="SDW41644.1"/>
    <property type="molecule type" value="Genomic_DNA"/>
</dbReference>
<feature type="transmembrane region" description="Helical" evidence="1">
    <location>
        <begin position="101"/>
        <end position="121"/>
    </location>
</feature>
<proteinExistence type="predicted"/>
<keyword evidence="1" id="KW-0812">Transmembrane</keyword>
<protein>
    <recommendedName>
        <fullName evidence="4">DUF4345 domain-containing protein</fullName>
    </recommendedName>
</protein>
<dbReference type="OrthoDB" id="3218431at2"/>
<keyword evidence="1" id="KW-1133">Transmembrane helix</keyword>
<sequence length="135" mass="14236">MSPLRSLAPRLAVAGCLGTTGFVHAELYLHGYRVIPFVGKAFLWQASGSLAVASLLLLANPGILRLAAAALSAGALGGFVLSRTIGIFGFVEHGWQPTPQALVSVLAELATLAFLAIPFVLDHRARSRVSRDMPM</sequence>
<evidence type="ECO:0000256" key="1">
    <source>
        <dbReference type="SAM" id="Phobius"/>
    </source>
</evidence>
<feature type="transmembrane region" description="Helical" evidence="1">
    <location>
        <begin position="41"/>
        <end position="59"/>
    </location>
</feature>
<evidence type="ECO:0000313" key="2">
    <source>
        <dbReference type="EMBL" id="SDW41644.1"/>
    </source>
</evidence>
<keyword evidence="3" id="KW-1185">Reference proteome</keyword>
<reference evidence="2 3" key="1">
    <citation type="submission" date="2016-10" db="EMBL/GenBank/DDBJ databases">
        <authorList>
            <person name="de Groot N.N."/>
        </authorList>
    </citation>
    <scope>NUCLEOTIDE SEQUENCE [LARGE SCALE GENOMIC DNA]</scope>
    <source>
        <strain evidence="2 3">CPCC 202699</strain>
    </source>
</reference>
<accession>A0A1H2TED1</accession>
<dbReference type="RefSeq" id="WP_091286072.1">
    <property type="nucleotide sequence ID" value="NZ_FNON01000001.1"/>
</dbReference>
<keyword evidence="1" id="KW-0472">Membrane</keyword>
<evidence type="ECO:0000313" key="3">
    <source>
        <dbReference type="Proteomes" id="UP000199515"/>
    </source>
</evidence>
<name>A0A1H2TED1_9PSEU</name>
<dbReference type="Proteomes" id="UP000199515">
    <property type="component" value="Unassembled WGS sequence"/>
</dbReference>
<evidence type="ECO:0008006" key="4">
    <source>
        <dbReference type="Google" id="ProtNLM"/>
    </source>
</evidence>
<gene>
    <name evidence="2" type="ORF">SAMN05421504_101522</name>
</gene>
<dbReference type="STRING" id="589385.SAMN05421504_101522"/>
<dbReference type="AlphaFoldDB" id="A0A1H2TED1"/>